<reference evidence="4" key="1">
    <citation type="journal article" date="2023" name="Arch. Microbiol.">
        <title>Desulfoferula mesophilus gen. nov. sp. nov., a mesophilic sulfate-reducing bacterium isolated from a brackish lake sediment.</title>
        <authorList>
            <person name="Watanabe T."/>
            <person name="Yabe T."/>
            <person name="Tsuji J.M."/>
            <person name="Fukui M."/>
        </authorList>
    </citation>
    <scope>NUCLEOTIDE SEQUENCE [LARGE SCALE GENOMIC DNA]</scope>
    <source>
        <strain evidence="4">12FAK</strain>
    </source>
</reference>
<protein>
    <recommendedName>
        <fullName evidence="2">Tll0287-like domain-containing protein</fullName>
    </recommendedName>
</protein>
<dbReference type="EMBL" id="AP028679">
    <property type="protein sequence ID" value="BEQ16608.1"/>
    <property type="molecule type" value="Genomic_DNA"/>
</dbReference>
<evidence type="ECO:0000313" key="3">
    <source>
        <dbReference type="EMBL" id="BEQ16608.1"/>
    </source>
</evidence>
<evidence type="ECO:0000313" key="4">
    <source>
        <dbReference type="Proteomes" id="UP001366166"/>
    </source>
</evidence>
<keyword evidence="4" id="KW-1185">Reference proteome</keyword>
<feature type="signal peptide" evidence="1">
    <location>
        <begin position="1"/>
        <end position="20"/>
    </location>
</feature>
<accession>A0AAU9EHJ6</accession>
<dbReference type="AlphaFoldDB" id="A0AAU9EHJ6"/>
<keyword evidence="1" id="KW-0732">Signal</keyword>
<evidence type="ECO:0000259" key="2">
    <source>
        <dbReference type="Pfam" id="PF11845"/>
    </source>
</evidence>
<dbReference type="RefSeq" id="WP_338602680.1">
    <property type="nucleotide sequence ID" value="NZ_AP028679.1"/>
</dbReference>
<sequence length="190" mass="20124">MYRFAAAPLLLLLLAASGWAAQPDAAQLQAQGLAVIQSFFSQLKGELKTGMKKGGPVEAIQVCQVQAPAIADRVGAAGGWRVGRTSERLRNPANAPDAWEARVLADFAARARAGAPPSELVFSEVVTNAQGKRVFRLMKGIGVGGMCLVCHGSPSPAVREQLQRLYPADQATGYRPGQLRGAFTLQKALD</sequence>
<evidence type="ECO:0000256" key="1">
    <source>
        <dbReference type="SAM" id="SignalP"/>
    </source>
</evidence>
<feature type="chain" id="PRO_5043885615" description="Tll0287-like domain-containing protein" evidence="1">
    <location>
        <begin position="21"/>
        <end position="190"/>
    </location>
</feature>
<dbReference type="Pfam" id="PF11845">
    <property type="entry name" value="Tll0287-like"/>
    <property type="match status" value="1"/>
</dbReference>
<gene>
    <name evidence="3" type="ORF">FAK_36740</name>
</gene>
<name>A0AAU9EHJ6_9BACT</name>
<dbReference type="KEGG" id="dmp:FAK_36740"/>
<feature type="domain" description="Tll0287-like" evidence="2">
    <location>
        <begin position="43"/>
        <end position="185"/>
    </location>
</feature>
<proteinExistence type="predicted"/>
<organism evidence="3 4">
    <name type="scientific">Desulfoferula mesophila</name>
    <dbReference type="NCBI Taxonomy" id="3058419"/>
    <lineage>
        <taxon>Bacteria</taxon>
        <taxon>Pseudomonadati</taxon>
        <taxon>Thermodesulfobacteriota</taxon>
        <taxon>Desulfarculia</taxon>
        <taxon>Desulfarculales</taxon>
        <taxon>Desulfarculaceae</taxon>
        <taxon>Desulfoferula</taxon>
    </lineage>
</organism>
<dbReference type="InterPro" id="IPR021796">
    <property type="entry name" value="Tll0287-like_dom"/>
</dbReference>
<dbReference type="Proteomes" id="UP001366166">
    <property type="component" value="Chromosome"/>
</dbReference>